<keyword evidence="3" id="KW-1185">Reference proteome</keyword>
<keyword evidence="1" id="KW-0812">Transmembrane</keyword>
<accession>A0A542ZWY4</accession>
<dbReference type="OrthoDB" id="3378428at2"/>
<proteinExistence type="predicted"/>
<evidence type="ECO:0008006" key="4">
    <source>
        <dbReference type="Google" id="ProtNLM"/>
    </source>
</evidence>
<comment type="caution">
    <text evidence="2">The sequence shown here is derived from an EMBL/GenBank/DDBJ whole genome shotgun (WGS) entry which is preliminary data.</text>
</comment>
<evidence type="ECO:0000313" key="2">
    <source>
        <dbReference type="EMBL" id="TQL64852.1"/>
    </source>
</evidence>
<evidence type="ECO:0000256" key="1">
    <source>
        <dbReference type="SAM" id="Phobius"/>
    </source>
</evidence>
<reference evidence="2 3" key="1">
    <citation type="submission" date="2019-06" db="EMBL/GenBank/DDBJ databases">
        <title>Sequencing the genomes of 1000 actinobacteria strains.</title>
        <authorList>
            <person name="Klenk H.-P."/>
        </authorList>
    </citation>
    <scope>NUCLEOTIDE SEQUENCE [LARGE SCALE GENOMIC DNA]</scope>
    <source>
        <strain evidence="2 3">DSM 4813</strain>
    </source>
</reference>
<keyword evidence="1" id="KW-1133">Transmembrane helix</keyword>
<name>A0A542ZWY4_RARFA</name>
<keyword evidence="1" id="KW-0472">Membrane</keyword>
<protein>
    <recommendedName>
        <fullName evidence="4">Aromatic ring-opening dioxygenase LigA</fullName>
    </recommendedName>
</protein>
<dbReference type="Proteomes" id="UP000315389">
    <property type="component" value="Unassembled WGS sequence"/>
</dbReference>
<organism evidence="2 3">
    <name type="scientific">Rarobacter faecitabidus</name>
    <dbReference type="NCBI Taxonomy" id="13243"/>
    <lineage>
        <taxon>Bacteria</taxon>
        <taxon>Bacillati</taxon>
        <taxon>Actinomycetota</taxon>
        <taxon>Actinomycetes</taxon>
        <taxon>Micrococcales</taxon>
        <taxon>Rarobacteraceae</taxon>
        <taxon>Rarobacter</taxon>
    </lineage>
</organism>
<dbReference type="EMBL" id="VFOS01000001">
    <property type="protein sequence ID" value="TQL64852.1"/>
    <property type="molecule type" value="Genomic_DNA"/>
</dbReference>
<gene>
    <name evidence="2" type="ORF">FB461_1375</name>
</gene>
<sequence length="196" mass="20541">MDRKTLDKLISSTGAVLAVVLLIGGVLLTWAGGFVNAQVSNQLTAQRITMPAGDAIAKLENEADRKALEPFAGQPLEGPRQAQAFADHYILAHMNASSGGRTYEEVSGEYTKLSDEEKASEDGQALGALRQTLFMGNTLRGTLLTAYAFGTIGEIAFIAAGVAYAGAVGLGVLSFLGFRHAKRIQSVAQTTPVAVA</sequence>
<feature type="transmembrane region" description="Helical" evidence="1">
    <location>
        <begin position="12"/>
        <end position="31"/>
    </location>
</feature>
<evidence type="ECO:0000313" key="3">
    <source>
        <dbReference type="Proteomes" id="UP000315389"/>
    </source>
</evidence>
<feature type="transmembrane region" description="Helical" evidence="1">
    <location>
        <begin position="155"/>
        <end position="176"/>
    </location>
</feature>
<dbReference type="RefSeq" id="WP_142120096.1">
    <property type="nucleotide sequence ID" value="NZ_BAAASV010000001.1"/>
</dbReference>
<dbReference type="AlphaFoldDB" id="A0A542ZWY4"/>